<accession>A0A652YTJ5</accession>
<organism evidence="2">
    <name type="scientific">Nocardia globerula</name>
    <dbReference type="NCBI Taxonomy" id="1818"/>
    <lineage>
        <taxon>Bacteria</taxon>
        <taxon>Bacillati</taxon>
        <taxon>Actinomycetota</taxon>
        <taxon>Actinomycetes</taxon>
        <taxon>Mycobacteriales</taxon>
        <taxon>Nocardiaceae</taxon>
        <taxon>Nocardia</taxon>
    </lineage>
</organism>
<dbReference type="Gene3D" id="1.20.144.10">
    <property type="entry name" value="Phosphatidic acid phosphatase type 2/haloperoxidase"/>
    <property type="match status" value="2"/>
</dbReference>
<dbReference type="Pfam" id="PF01569">
    <property type="entry name" value="PAP2"/>
    <property type="match status" value="1"/>
</dbReference>
<sequence>MSFDQWVLDSAVDQRTPWLVDVVDVITDSGGTLAAWIISTVLTITLLMRGRRIDALLVAGSMLTGLLVMSGLKRIFTRTRPPVPERLIEIDSYSFPSGHAMMTAILATVVAAVIVRLTLPSLVRVTMLVSLALYTVAVGFSRVYLAAHWMTDVLAGWAFGVIWAGVWILGTSRSRQRRREPQPV</sequence>
<dbReference type="CDD" id="cd03392">
    <property type="entry name" value="PAP2_like_2"/>
    <property type="match status" value="1"/>
</dbReference>
<evidence type="ECO:0000313" key="2">
    <source>
        <dbReference type="EMBL" id="TYQ06425.1"/>
    </source>
</evidence>
<protein>
    <submittedName>
        <fullName evidence="2">Undecaprenyl-diphosphatase</fullName>
    </submittedName>
</protein>
<dbReference type="SMART" id="SM00014">
    <property type="entry name" value="acidPPc"/>
    <property type="match status" value="1"/>
</dbReference>
<dbReference type="EMBL" id="VNIQ01000002">
    <property type="protein sequence ID" value="TYQ06425.1"/>
    <property type="molecule type" value="Genomic_DNA"/>
</dbReference>
<dbReference type="SUPFAM" id="SSF48317">
    <property type="entry name" value="Acid phosphatase/Vanadium-dependent haloperoxidase"/>
    <property type="match status" value="1"/>
</dbReference>
<dbReference type="InterPro" id="IPR036938">
    <property type="entry name" value="PAP2/HPO_sf"/>
</dbReference>
<dbReference type="InterPro" id="IPR000326">
    <property type="entry name" value="PAP2/HPO"/>
</dbReference>
<dbReference type="AlphaFoldDB" id="A0A652YTJ5"/>
<dbReference type="PANTHER" id="PTHR14969">
    <property type="entry name" value="SPHINGOSINE-1-PHOSPHATE PHOSPHOHYDROLASE"/>
    <property type="match status" value="1"/>
</dbReference>
<name>A0A652YTJ5_NOCGL</name>
<reference evidence="2" key="1">
    <citation type="submission" date="2019-07" db="EMBL/GenBank/DDBJ databases">
        <title>Genomic Encyclopedia of Type Strains, Phase IV (KMG-IV): sequencing the most valuable type-strain genomes for metagenomic binning, comparative biology and taxonomic classification.</title>
        <authorList>
            <person name="Goeker M."/>
        </authorList>
    </citation>
    <scope>NUCLEOTIDE SEQUENCE</scope>
    <source>
        <strain evidence="2">DSM 44596</strain>
    </source>
</reference>
<proteinExistence type="predicted"/>
<dbReference type="PANTHER" id="PTHR14969:SF13">
    <property type="entry name" value="AT30094P"/>
    <property type="match status" value="1"/>
</dbReference>
<gene>
    <name evidence="2" type="ORF">FNL38_102560</name>
</gene>
<feature type="domain" description="Phosphatidic acid phosphatase type 2/haloperoxidase" evidence="1">
    <location>
        <begin position="55"/>
        <end position="168"/>
    </location>
</feature>
<comment type="caution">
    <text evidence="2">The sequence shown here is derived from an EMBL/GenBank/DDBJ whole genome shotgun (WGS) entry which is preliminary data.</text>
</comment>
<evidence type="ECO:0000259" key="1">
    <source>
        <dbReference type="SMART" id="SM00014"/>
    </source>
</evidence>